<gene>
    <name evidence="1" type="ordered locus">Kfla_5565</name>
</gene>
<dbReference type="AlphaFoldDB" id="D2PN87"/>
<dbReference type="KEGG" id="kfl:Kfla_5565"/>
<sequence length="73" mass="8067">MSAHSEHGGLEARCVDTGHWQVEGYDLVHLPHPRVVLGSAWVVWRFGVPVAVRPTFQQARSWVAVELHGGGSR</sequence>
<keyword evidence="2" id="KW-1185">Reference proteome</keyword>
<evidence type="ECO:0000313" key="2">
    <source>
        <dbReference type="Proteomes" id="UP000007967"/>
    </source>
</evidence>
<reference evidence="2" key="1">
    <citation type="submission" date="2009-09" db="EMBL/GenBank/DDBJ databases">
        <title>The complete genome of Kribbella flavida DSM 17836.</title>
        <authorList>
            <consortium name="US DOE Joint Genome Institute (JGI-PGF)"/>
            <person name="Lucas S."/>
            <person name="Copeland A."/>
            <person name="Lapidus A."/>
            <person name="Glavina del Rio T."/>
            <person name="Dalin E."/>
            <person name="Tice H."/>
            <person name="Bruce D."/>
            <person name="Goodwin L."/>
            <person name="Pitluck S."/>
            <person name="Kyrpides N."/>
            <person name="Mavromatis K."/>
            <person name="Ivanova N."/>
            <person name="Saunders E."/>
            <person name="Brettin T."/>
            <person name="Detter J.C."/>
            <person name="Han C."/>
            <person name="Larimer F."/>
            <person name="Land M."/>
            <person name="Hauser L."/>
            <person name="Markowitz V."/>
            <person name="Cheng J.-F."/>
            <person name="Hugenholtz P."/>
            <person name="Woyke T."/>
            <person name="Wu D."/>
            <person name="Pukall R."/>
            <person name="Klenk H.-P."/>
            <person name="Eisen J.A."/>
        </authorList>
    </citation>
    <scope>NUCLEOTIDE SEQUENCE [LARGE SCALE GENOMIC DNA]</scope>
    <source>
        <strain evidence="2">DSM 17836 / JCM 10339 / NBRC 14399</strain>
    </source>
</reference>
<dbReference type="Proteomes" id="UP000007967">
    <property type="component" value="Chromosome"/>
</dbReference>
<proteinExistence type="predicted"/>
<dbReference type="RefSeq" id="WP_012923125.1">
    <property type="nucleotide sequence ID" value="NC_013729.1"/>
</dbReference>
<dbReference type="HOGENOM" id="CLU_2699910_0_0_11"/>
<evidence type="ECO:0000313" key="1">
    <source>
        <dbReference type="EMBL" id="ADB34571.1"/>
    </source>
</evidence>
<dbReference type="STRING" id="479435.Kfla_5565"/>
<name>D2PN87_KRIFD</name>
<accession>D2PN87</accession>
<organism evidence="1 2">
    <name type="scientific">Kribbella flavida (strain DSM 17836 / JCM 10339 / NBRC 14399)</name>
    <dbReference type="NCBI Taxonomy" id="479435"/>
    <lineage>
        <taxon>Bacteria</taxon>
        <taxon>Bacillati</taxon>
        <taxon>Actinomycetota</taxon>
        <taxon>Actinomycetes</taxon>
        <taxon>Propionibacteriales</taxon>
        <taxon>Kribbellaceae</taxon>
        <taxon>Kribbella</taxon>
    </lineage>
</organism>
<protein>
    <submittedName>
        <fullName evidence="1">Uncharacterized protein</fullName>
    </submittedName>
</protein>
<dbReference type="EMBL" id="CP001736">
    <property type="protein sequence ID" value="ADB34571.1"/>
    <property type="molecule type" value="Genomic_DNA"/>
</dbReference>
<reference evidence="1 2" key="2">
    <citation type="journal article" date="2010" name="Stand. Genomic Sci.">
        <title>Complete genome sequence of Kribbella flavida type strain (IFO 14399).</title>
        <authorList>
            <person name="Pukall R."/>
            <person name="Lapidus A."/>
            <person name="Glavina Del Rio T."/>
            <person name="Copeland A."/>
            <person name="Tice H."/>
            <person name="Cheng J.-F."/>
            <person name="Lucas S."/>
            <person name="Chen F."/>
            <person name="Nolan M."/>
            <person name="LaButti K."/>
            <person name="Pati A."/>
            <person name="Ivanova N."/>
            <person name="Mavrommatis K."/>
            <person name="Mikhailova N."/>
            <person name="Pitluck S."/>
            <person name="Bruce D."/>
            <person name="Goodwin L."/>
            <person name="Land M."/>
            <person name="Hauser L."/>
            <person name="Chang Y.-J."/>
            <person name="Jeffries C.D."/>
            <person name="Chen A."/>
            <person name="Palaniappan K."/>
            <person name="Chain P."/>
            <person name="Rohde M."/>
            <person name="Goeker M."/>
            <person name="Bristow J."/>
            <person name="Eisen J.A."/>
            <person name="Markowitz V."/>
            <person name="Hugenholtz P."/>
            <person name="Kyrpides N.C."/>
            <person name="Klenk H.-P."/>
            <person name="Brettin T."/>
        </authorList>
    </citation>
    <scope>NUCLEOTIDE SEQUENCE [LARGE SCALE GENOMIC DNA]</scope>
    <source>
        <strain evidence="2">DSM 17836 / JCM 10339 / NBRC 14399</strain>
    </source>
</reference>